<dbReference type="AlphaFoldDB" id="A0AAU8BTR1"/>
<evidence type="ECO:0000256" key="6">
    <source>
        <dbReference type="ARBA" id="ARBA00023295"/>
    </source>
</evidence>
<evidence type="ECO:0000256" key="4">
    <source>
        <dbReference type="ARBA" id="ARBA00019905"/>
    </source>
</evidence>
<protein>
    <recommendedName>
        <fullName evidence="4 7">Trehalase</fullName>
        <ecNumber evidence="3 7">3.2.1.28</ecNumber>
    </recommendedName>
    <alternativeName>
        <fullName evidence="7">Alpha-trehalose glucohydrolase</fullName>
    </alternativeName>
</protein>
<dbReference type="PANTHER" id="PTHR23403:SF1">
    <property type="entry name" value="TREHALASE"/>
    <property type="match status" value="1"/>
</dbReference>
<dbReference type="GO" id="GO:0004555">
    <property type="term" value="F:alpha,alpha-trehalase activity"/>
    <property type="evidence" value="ECO:0007669"/>
    <property type="project" value="UniProtKB-EC"/>
</dbReference>
<keyword evidence="8" id="KW-0812">Transmembrane</keyword>
<dbReference type="EMBL" id="PP933134">
    <property type="protein sequence ID" value="XCD23151.1"/>
    <property type="molecule type" value="mRNA"/>
</dbReference>
<dbReference type="PANTHER" id="PTHR23403">
    <property type="entry name" value="TREHALASE"/>
    <property type="match status" value="1"/>
</dbReference>
<evidence type="ECO:0000313" key="10">
    <source>
        <dbReference type="EMBL" id="XCD23151.1"/>
    </source>
</evidence>
<dbReference type="PRINTS" id="PR00744">
    <property type="entry name" value="GLHYDRLASE37"/>
</dbReference>
<keyword evidence="8" id="KW-1133">Transmembrane helix</keyword>
<dbReference type="EMBL" id="JBDJPC010000006">
    <property type="protein sequence ID" value="KAL1497107.1"/>
    <property type="molecule type" value="Genomic_DNA"/>
</dbReference>
<evidence type="ECO:0000256" key="7">
    <source>
        <dbReference type="RuleBase" id="RU361180"/>
    </source>
</evidence>
<keyword evidence="6 7" id="KW-0326">Glycosidase</keyword>
<dbReference type="EC" id="3.2.1.28" evidence="3 7"/>
<keyword evidence="5 7" id="KW-0378">Hydrolase</keyword>
<evidence type="ECO:0000313" key="9">
    <source>
        <dbReference type="EMBL" id="KAL1497107.1"/>
    </source>
</evidence>
<organism evidence="10">
    <name type="scientific">Hypothenemus hampei</name>
    <name type="common">Coffee berry borer</name>
    <dbReference type="NCBI Taxonomy" id="57062"/>
    <lineage>
        <taxon>Eukaryota</taxon>
        <taxon>Metazoa</taxon>
        <taxon>Ecdysozoa</taxon>
        <taxon>Arthropoda</taxon>
        <taxon>Hexapoda</taxon>
        <taxon>Insecta</taxon>
        <taxon>Pterygota</taxon>
        <taxon>Neoptera</taxon>
        <taxon>Endopterygota</taxon>
        <taxon>Coleoptera</taxon>
        <taxon>Polyphaga</taxon>
        <taxon>Cucujiformia</taxon>
        <taxon>Curculionidae</taxon>
        <taxon>Scolytinae</taxon>
        <taxon>Hypothenemus</taxon>
    </lineage>
</organism>
<keyword evidence="11" id="KW-1185">Reference proteome</keyword>
<feature type="transmembrane region" description="Helical" evidence="8">
    <location>
        <begin position="581"/>
        <end position="600"/>
    </location>
</feature>
<comment type="catalytic activity">
    <reaction evidence="1 7">
        <text>alpha,alpha-trehalose + H2O = alpha-D-glucose + beta-D-glucose</text>
        <dbReference type="Rhea" id="RHEA:32675"/>
        <dbReference type="ChEBI" id="CHEBI:15377"/>
        <dbReference type="ChEBI" id="CHEBI:15903"/>
        <dbReference type="ChEBI" id="CHEBI:16551"/>
        <dbReference type="ChEBI" id="CHEBI:17925"/>
        <dbReference type="EC" id="3.2.1.28"/>
    </reaction>
</comment>
<evidence type="ECO:0000256" key="8">
    <source>
        <dbReference type="SAM" id="Phobius"/>
    </source>
</evidence>
<sequence>MQLFPTIISLCLTCYHINEVVSFSNVKTSIKLGRLSRIMPAEIVHSCPNQVYCQGDLLDTVQKQKLFEDSKTFVDMSQKQDESVTLQNFKTMMSSTNNTPSKDQIKTFVYDNFEIVDESENWTPEDFNPTPSFLNNIRNSEIKEFAKSLVSLWPLLGRRIKDTVKQYPNRHSLIPVEEGFIVPGGRFREIYYWDSYWIIKGLLISEMTKTVKGMLSNFIYLIKQYGFIPNGSRIYYMNRSQPPLFTLMVGIYLEYTNDLAWLESNIAYIEEELNFWLSNRTLPMYYEDDIYLLAHYGTDSNTPRPESYAEDLETCSYSTDDTDLHLCYSALKTAAETGWDFSTRWIFDENGGTNANLSKIDSQRVIPVDLNAFLCKSFQLLSEFYGKLGNTTKQKEWDSKASSWKKAMYQFLYYEDDGIWYDYDYNLNKQRKYFFASNFAPLWADCYDSFDKVKHGEKAVEYYKKNNIDEYAGGVPTSLHQSGEQWDLPNAWPPLQEFVVLGLYKTDYTEAQKIAAEISQKWLYSNMKGFNNSGAMYEKYDAITPGQYGGGGEYEVQLGFGWSNGVALSLIDQFNSATTTFIANSCVLIGLGFLWIFGHLF</sequence>
<evidence type="ECO:0000313" key="11">
    <source>
        <dbReference type="Proteomes" id="UP001566132"/>
    </source>
</evidence>
<accession>A0AAU8BTR1</accession>
<evidence type="ECO:0000256" key="2">
    <source>
        <dbReference type="ARBA" id="ARBA00005615"/>
    </source>
</evidence>
<evidence type="ECO:0000256" key="5">
    <source>
        <dbReference type="ARBA" id="ARBA00022801"/>
    </source>
</evidence>
<dbReference type="InterPro" id="IPR008928">
    <property type="entry name" value="6-hairpin_glycosidase_sf"/>
</dbReference>
<dbReference type="GO" id="GO:0005993">
    <property type="term" value="P:trehalose catabolic process"/>
    <property type="evidence" value="ECO:0007669"/>
    <property type="project" value="TreeGrafter"/>
</dbReference>
<dbReference type="PROSITE" id="PS00927">
    <property type="entry name" value="TREHALASE_1"/>
    <property type="match status" value="1"/>
</dbReference>
<dbReference type="SUPFAM" id="SSF48208">
    <property type="entry name" value="Six-hairpin glycosidases"/>
    <property type="match status" value="1"/>
</dbReference>
<dbReference type="Pfam" id="PF01204">
    <property type="entry name" value="Trehalase"/>
    <property type="match status" value="1"/>
</dbReference>
<keyword evidence="8" id="KW-0472">Membrane</keyword>
<dbReference type="InterPro" id="IPR018232">
    <property type="entry name" value="Glyco_hydro_37_CS"/>
</dbReference>
<evidence type="ECO:0000256" key="3">
    <source>
        <dbReference type="ARBA" id="ARBA00012757"/>
    </source>
</evidence>
<proteinExistence type="evidence at transcript level"/>
<dbReference type="InterPro" id="IPR001661">
    <property type="entry name" value="Glyco_hydro_37"/>
</dbReference>
<dbReference type="Gene3D" id="1.50.10.10">
    <property type="match status" value="1"/>
</dbReference>
<evidence type="ECO:0000256" key="1">
    <source>
        <dbReference type="ARBA" id="ARBA00001576"/>
    </source>
</evidence>
<reference evidence="9 11" key="1">
    <citation type="submission" date="2024-05" db="EMBL/GenBank/DDBJ databases">
        <title>Genetic variation in Jamaican populations of the coffee berry borer (Hypothenemus hampei).</title>
        <authorList>
            <person name="Errbii M."/>
            <person name="Myrie A."/>
        </authorList>
    </citation>
    <scope>NUCLEOTIDE SEQUENCE [LARGE SCALE GENOMIC DNA]</scope>
    <source>
        <strain evidence="9">JA-Hopewell-2020-01-JO</strain>
        <tissue evidence="9">Whole body</tissue>
    </source>
</reference>
<dbReference type="Proteomes" id="UP001566132">
    <property type="component" value="Unassembled WGS sequence"/>
</dbReference>
<dbReference type="InterPro" id="IPR012341">
    <property type="entry name" value="6hp_glycosidase-like_sf"/>
</dbReference>
<comment type="similarity">
    <text evidence="2 7">Belongs to the glycosyl hydrolase 37 family.</text>
</comment>
<reference evidence="10" key="2">
    <citation type="submission" date="2024-06" db="EMBL/GenBank/DDBJ databases">
        <title>De novo transcriptome assembly of the two larval stages of Hypothenemus hampei as a tool for identification of candidate genes for RNAi.</title>
        <authorList>
            <person name="Valencia Jimenez A."/>
            <person name="Vilegas-Estrada B."/>
        </authorList>
    </citation>
    <scope>NUCLEOTIDE SEQUENCE</scope>
</reference>
<name>A0AAU8BTR1_HYPHA</name>
<dbReference type="PROSITE" id="PS00928">
    <property type="entry name" value="TREHALASE_2"/>
    <property type="match status" value="1"/>
</dbReference>
<gene>
    <name evidence="9" type="ORF">ABEB36_008119</name>
</gene>